<organism evidence="2">
    <name type="scientific">Tuwongella immobilis</name>
    <dbReference type="NCBI Taxonomy" id="692036"/>
    <lineage>
        <taxon>Bacteria</taxon>
        <taxon>Pseudomonadati</taxon>
        <taxon>Planctomycetota</taxon>
        <taxon>Planctomycetia</taxon>
        <taxon>Gemmatales</taxon>
        <taxon>Gemmataceae</taxon>
        <taxon>Tuwongella</taxon>
    </lineage>
</organism>
<dbReference type="GO" id="GO:0016874">
    <property type="term" value="F:ligase activity"/>
    <property type="evidence" value="ECO:0007669"/>
    <property type="project" value="UniProtKB-KW"/>
</dbReference>
<dbReference type="Pfam" id="PF00501">
    <property type="entry name" value="AMP-binding"/>
    <property type="match status" value="1"/>
</dbReference>
<dbReference type="InterPro" id="IPR050237">
    <property type="entry name" value="ATP-dep_AMP-bd_enzyme"/>
</dbReference>
<sequence length="587" mass="63257">MSAGFQNVASHLTRLASEQPDRPAVICLQPAPAGTTAPTEQLTFQELNRRCDAIAHGLVGIGIRRGVRTAVMVRPSLDFFALTFAMFKVGAIPVLIDPGMGILRLGKCLEDAEPQAFIGLPIAHVFRNVLGWARRTIKITLTTGRWKLGLARHSLPELIAKCSASGPFQSDPFVAEEQAAILFTSGSTGPAKGVIYTHGIFAAQVDALRAMYRIEPGEVDLPTFPLFALFGPALGMTAVIPDMDPTRPAQVDARKLIDAIHRFQVTSMFGSPAVINRVGRYGQNHPTQLTTLRRVISAGAPVSAKAIERFTALLPNGVQVHTPYGATESLPVATIGSDEILHHTRSATDSGCGVCVGKPVPGVEAFILPIHDEPIAIWDESLPLPPGTVGEITVSSRMVTPAYYRLPTATAKAKIVDPKTGRRFHRMGDVGYIDALGRLWFCGRKSHRVVTKSGTWYTIPTEAIFNTHPAVFRSALVGVVAGEATIPVICIERDPEIASPPDRDLLAELLTLAAGFPHTRGITTLLIHPKFPVDIRHNAKIFREKLAVWATEELKRRGITPTIAAPAAPVPIAHLESQPIHSVGDNA</sequence>
<accession>A0A6C2YP42</accession>
<dbReference type="InterPro" id="IPR000873">
    <property type="entry name" value="AMP-dep_synth/lig_dom"/>
</dbReference>
<dbReference type="InParanoid" id="A0A6C2YP42"/>
<dbReference type="RefSeq" id="WP_162658297.1">
    <property type="nucleotide sequence ID" value="NZ_LR593887.1"/>
</dbReference>
<dbReference type="InterPro" id="IPR020845">
    <property type="entry name" value="AMP-binding_CS"/>
</dbReference>
<dbReference type="PANTHER" id="PTHR43767:SF1">
    <property type="entry name" value="NONRIBOSOMAL PEPTIDE SYNTHASE PES1 (EUROFUNG)-RELATED"/>
    <property type="match status" value="1"/>
</dbReference>
<dbReference type="PROSITE" id="PS00455">
    <property type="entry name" value="AMP_BINDING"/>
    <property type="match status" value="1"/>
</dbReference>
<dbReference type="EMBL" id="LR586016">
    <property type="protein sequence ID" value="VIP03206.1"/>
    <property type="molecule type" value="Genomic_DNA"/>
</dbReference>
<dbReference type="SUPFAM" id="SSF56801">
    <property type="entry name" value="Acetyl-CoA synthetase-like"/>
    <property type="match status" value="1"/>
</dbReference>
<dbReference type="Gene3D" id="3.40.50.12780">
    <property type="entry name" value="N-terminal domain of ligase-like"/>
    <property type="match status" value="1"/>
</dbReference>
<keyword evidence="2" id="KW-0436">Ligase</keyword>
<dbReference type="NCBIfam" id="NF006754">
    <property type="entry name" value="PRK09274.1"/>
    <property type="match status" value="1"/>
</dbReference>
<dbReference type="KEGG" id="tim:GMBLW1_07540"/>
<evidence type="ECO:0000313" key="3">
    <source>
        <dbReference type="Proteomes" id="UP000464378"/>
    </source>
</evidence>
<dbReference type="EMBL" id="LR593887">
    <property type="protein sequence ID" value="VTS03706.1"/>
    <property type="molecule type" value="Genomic_DNA"/>
</dbReference>
<keyword evidence="3" id="KW-1185">Reference proteome</keyword>
<feature type="domain" description="AMP-dependent synthetase/ligase" evidence="1">
    <location>
        <begin position="14"/>
        <end position="404"/>
    </location>
</feature>
<gene>
    <name evidence="2" type="ORF">GMBLW1_07540</name>
</gene>
<dbReference type="CDD" id="cd05910">
    <property type="entry name" value="FACL_like_1"/>
    <property type="match status" value="1"/>
</dbReference>
<proteinExistence type="predicted"/>
<evidence type="ECO:0000313" key="2">
    <source>
        <dbReference type="EMBL" id="VIP03206.1"/>
    </source>
</evidence>
<name>A0A6C2YP42_9BACT</name>
<evidence type="ECO:0000259" key="1">
    <source>
        <dbReference type="Pfam" id="PF00501"/>
    </source>
</evidence>
<dbReference type="InterPro" id="IPR042099">
    <property type="entry name" value="ANL_N_sf"/>
</dbReference>
<dbReference type="PANTHER" id="PTHR43767">
    <property type="entry name" value="LONG-CHAIN-FATTY-ACID--COA LIGASE"/>
    <property type="match status" value="1"/>
</dbReference>
<reference evidence="2" key="1">
    <citation type="submission" date="2019-04" db="EMBL/GenBank/DDBJ databases">
        <authorList>
            <consortium name="Science for Life Laboratories"/>
        </authorList>
    </citation>
    <scope>NUCLEOTIDE SEQUENCE</scope>
    <source>
        <strain evidence="2">MBLW1</strain>
    </source>
</reference>
<protein>
    <recommendedName>
        <fullName evidence="1">AMP-dependent synthetase/ligase domain-containing protein</fullName>
    </recommendedName>
</protein>
<dbReference type="AlphaFoldDB" id="A0A6C2YP42"/>
<dbReference type="Proteomes" id="UP000464378">
    <property type="component" value="Chromosome"/>
</dbReference>